<name>A0A6A6LWW0_HEVBR</name>
<accession>A0A6A6LWW0</accession>
<organism evidence="1 2">
    <name type="scientific">Hevea brasiliensis</name>
    <name type="common">Para rubber tree</name>
    <name type="synonym">Siphonia brasiliensis</name>
    <dbReference type="NCBI Taxonomy" id="3981"/>
    <lineage>
        <taxon>Eukaryota</taxon>
        <taxon>Viridiplantae</taxon>
        <taxon>Streptophyta</taxon>
        <taxon>Embryophyta</taxon>
        <taxon>Tracheophyta</taxon>
        <taxon>Spermatophyta</taxon>
        <taxon>Magnoliopsida</taxon>
        <taxon>eudicotyledons</taxon>
        <taxon>Gunneridae</taxon>
        <taxon>Pentapetalae</taxon>
        <taxon>rosids</taxon>
        <taxon>fabids</taxon>
        <taxon>Malpighiales</taxon>
        <taxon>Euphorbiaceae</taxon>
        <taxon>Crotonoideae</taxon>
        <taxon>Micrandreae</taxon>
        <taxon>Hevea</taxon>
    </lineage>
</organism>
<proteinExistence type="predicted"/>
<keyword evidence="2" id="KW-1185">Reference proteome</keyword>
<dbReference type="EMBL" id="JAAGAX010000008">
    <property type="protein sequence ID" value="KAF2305952.1"/>
    <property type="molecule type" value="Genomic_DNA"/>
</dbReference>
<reference evidence="1 2" key="1">
    <citation type="journal article" date="2020" name="Mol. Plant">
        <title>The Chromosome-Based Rubber Tree Genome Provides New Insights into Spurge Genome Evolution and Rubber Biosynthesis.</title>
        <authorList>
            <person name="Liu J."/>
            <person name="Shi C."/>
            <person name="Shi C.C."/>
            <person name="Li W."/>
            <person name="Zhang Q.J."/>
            <person name="Zhang Y."/>
            <person name="Li K."/>
            <person name="Lu H.F."/>
            <person name="Shi C."/>
            <person name="Zhu S.T."/>
            <person name="Xiao Z.Y."/>
            <person name="Nan H."/>
            <person name="Yue Y."/>
            <person name="Zhu X.G."/>
            <person name="Wu Y."/>
            <person name="Hong X.N."/>
            <person name="Fan G.Y."/>
            <person name="Tong Y."/>
            <person name="Zhang D."/>
            <person name="Mao C.L."/>
            <person name="Liu Y.L."/>
            <person name="Hao S.J."/>
            <person name="Liu W.Q."/>
            <person name="Lv M.Q."/>
            <person name="Zhang H.B."/>
            <person name="Liu Y."/>
            <person name="Hu-Tang G.R."/>
            <person name="Wang J.P."/>
            <person name="Wang J.H."/>
            <person name="Sun Y.H."/>
            <person name="Ni S.B."/>
            <person name="Chen W.B."/>
            <person name="Zhang X.C."/>
            <person name="Jiao Y.N."/>
            <person name="Eichler E.E."/>
            <person name="Li G.H."/>
            <person name="Liu X."/>
            <person name="Gao L.Z."/>
        </authorList>
    </citation>
    <scope>NUCLEOTIDE SEQUENCE [LARGE SCALE GENOMIC DNA]</scope>
    <source>
        <strain evidence="2">cv. GT1</strain>
        <tissue evidence="1">Leaf</tissue>
    </source>
</reference>
<gene>
    <name evidence="1" type="ORF">GH714_009131</name>
</gene>
<comment type="caution">
    <text evidence="1">The sequence shown here is derived from an EMBL/GenBank/DDBJ whole genome shotgun (WGS) entry which is preliminary data.</text>
</comment>
<evidence type="ECO:0000313" key="1">
    <source>
        <dbReference type="EMBL" id="KAF2305952.1"/>
    </source>
</evidence>
<sequence length="173" mass="19789">MLHGVQDRKGVWKFTLEIVGLEIKILKATQVEQPLRYCGVEIVVTDIKDQKGFKITDDEKERGRLDRPHWSKCNSNREVPPKEAPGRLRYVNSNEGWNLGTFEIVYAQVQLSQVSKVKQRRINLTTQFMRCSTGIEHIIWICIRVVKIEPENASGSVIAGYSSPTTTIFSNTR</sequence>
<evidence type="ECO:0000313" key="2">
    <source>
        <dbReference type="Proteomes" id="UP000467840"/>
    </source>
</evidence>
<protein>
    <submittedName>
        <fullName evidence="1">Uncharacterized protein</fullName>
    </submittedName>
</protein>
<dbReference type="Proteomes" id="UP000467840">
    <property type="component" value="Chromosome 9"/>
</dbReference>
<dbReference type="AlphaFoldDB" id="A0A6A6LWW0"/>